<dbReference type="PROSITE" id="PS00216">
    <property type="entry name" value="SUGAR_TRANSPORT_1"/>
    <property type="match status" value="1"/>
</dbReference>
<feature type="transmembrane region" description="Helical" evidence="10">
    <location>
        <begin position="161"/>
        <end position="183"/>
    </location>
</feature>
<dbReference type="EMBL" id="CP064942">
    <property type="protein sequence ID" value="QPH54774.1"/>
    <property type="molecule type" value="Genomic_DNA"/>
</dbReference>
<dbReference type="NCBIfam" id="TIGR00710">
    <property type="entry name" value="efflux_Bcr_CflA"/>
    <property type="match status" value="1"/>
</dbReference>
<evidence type="ECO:0000259" key="11">
    <source>
        <dbReference type="PROSITE" id="PS50850"/>
    </source>
</evidence>
<gene>
    <name evidence="12" type="ORF">I0K15_03075</name>
</gene>
<feature type="transmembrane region" description="Helical" evidence="10">
    <location>
        <begin position="101"/>
        <end position="121"/>
    </location>
</feature>
<dbReference type="SUPFAM" id="SSF103473">
    <property type="entry name" value="MFS general substrate transporter"/>
    <property type="match status" value="1"/>
</dbReference>
<feature type="transmembrane region" description="Helical" evidence="10">
    <location>
        <begin position="275"/>
        <end position="295"/>
    </location>
</feature>
<comment type="function">
    <text evidence="1">Resistance to tetracycline by an active tetracycline efflux. This is an energy-dependent process that decreases the accumulation of the antibiotic in whole cells. This protein functions as a metal-tetracycline/H(+) antiporter.</text>
</comment>
<keyword evidence="8 10" id="KW-1133">Transmembrane helix</keyword>
<feature type="transmembrane region" description="Helical" evidence="10">
    <location>
        <begin position="133"/>
        <end position="155"/>
    </location>
</feature>
<dbReference type="InterPro" id="IPR004812">
    <property type="entry name" value="Efflux_drug-R_Bcr/CmlA"/>
</dbReference>
<sequence length="396" mass="40768">MLRPATTPPHLITLIFATALSVVTLNLFLPGLPAIAEEFDASYATVSLSLSGYFLVTAVVQLFAGPLSDRYGRRPVILGGLALFFVASVGCLRAESIESFLFWRVLQAAVASGAALSMAVVRDTVPEREAARRIGLIGMAMALGPMVAPLIGGLLGEAFGWRASFALYAALGFGLLLLVWADLGETNGSRGRPLREQMADYPRLLRDGRFWGYAATSALSLCCVFVVMLGAPTLGEAESLSQGAVGLALAVTPVGYIVGTGATTRLARHFPGPRLILLGRFISMGGMVLALVLAVTGVPLALYFGCFAAIGIGNGLTLPAAYSGAMSVRPELAGSAASLVSALNVIVGAVVTAAAGAMPAVISDRAGLALVLVLICTGALAAGLFTRRIVARTATA</sequence>
<reference evidence="12 13" key="1">
    <citation type="submission" date="2020-11" db="EMBL/GenBank/DDBJ databases">
        <title>Description of Pontivivens ytuae sp. nov. isolated from deep sea sediment of Mariana Trench.</title>
        <authorList>
            <person name="Wang Z."/>
            <person name="Sun Q.-L."/>
            <person name="Xu X.-D."/>
            <person name="Tang Y.-Z."/>
            <person name="Zhang J."/>
        </authorList>
    </citation>
    <scope>NUCLEOTIDE SEQUENCE [LARGE SCALE GENOMIC DNA]</scope>
    <source>
        <strain evidence="12 13">MT2928</strain>
    </source>
</reference>
<dbReference type="InterPro" id="IPR036259">
    <property type="entry name" value="MFS_trans_sf"/>
</dbReference>
<dbReference type="InterPro" id="IPR050189">
    <property type="entry name" value="MFS_Efflux_Transporters"/>
</dbReference>
<evidence type="ECO:0000313" key="13">
    <source>
        <dbReference type="Proteomes" id="UP000594800"/>
    </source>
</evidence>
<protein>
    <recommendedName>
        <fullName evidence="10">Bcr/CflA family efflux transporter</fullName>
    </recommendedName>
</protein>
<feature type="transmembrane region" description="Helical" evidence="10">
    <location>
        <begin position="210"/>
        <end position="231"/>
    </location>
</feature>
<evidence type="ECO:0000256" key="3">
    <source>
        <dbReference type="ARBA" id="ARBA00006236"/>
    </source>
</evidence>
<feature type="transmembrane region" description="Helical" evidence="10">
    <location>
        <begin position="336"/>
        <end position="362"/>
    </location>
</feature>
<feature type="transmembrane region" description="Helical" evidence="10">
    <location>
        <begin position="12"/>
        <end position="29"/>
    </location>
</feature>
<dbReference type="PANTHER" id="PTHR43124">
    <property type="entry name" value="PURINE EFFLUX PUMP PBUE"/>
    <property type="match status" value="1"/>
</dbReference>
<dbReference type="GO" id="GO:0042910">
    <property type="term" value="F:xenobiotic transmembrane transporter activity"/>
    <property type="evidence" value="ECO:0007669"/>
    <property type="project" value="InterPro"/>
</dbReference>
<dbReference type="InterPro" id="IPR011701">
    <property type="entry name" value="MFS"/>
</dbReference>
<evidence type="ECO:0000256" key="4">
    <source>
        <dbReference type="ARBA" id="ARBA00007520"/>
    </source>
</evidence>
<dbReference type="RefSeq" id="WP_196103977.1">
    <property type="nucleotide sequence ID" value="NZ_CP064942.1"/>
</dbReference>
<evidence type="ECO:0000256" key="5">
    <source>
        <dbReference type="ARBA" id="ARBA00022448"/>
    </source>
</evidence>
<proteinExistence type="inferred from homology"/>
<dbReference type="GO" id="GO:0005886">
    <property type="term" value="C:plasma membrane"/>
    <property type="evidence" value="ECO:0007669"/>
    <property type="project" value="UniProtKB-SubCell"/>
</dbReference>
<evidence type="ECO:0000256" key="8">
    <source>
        <dbReference type="ARBA" id="ARBA00022989"/>
    </source>
</evidence>
<evidence type="ECO:0000256" key="10">
    <source>
        <dbReference type="RuleBase" id="RU365088"/>
    </source>
</evidence>
<accession>A0A7S9LT20</accession>
<keyword evidence="13" id="KW-1185">Reference proteome</keyword>
<feature type="domain" description="Major facilitator superfamily (MFS) profile" evidence="11">
    <location>
        <begin position="10"/>
        <end position="394"/>
    </location>
</feature>
<keyword evidence="5 10" id="KW-0813">Transport</keyword>
<evidence type="ECO:0000256" key="2">
    <source>
        <dbReference type="ARBA" id="ARBA00004651"/>
    </source>
</evidence>
<dbReference type="Pfam" id="PF07690">
    <property type="entry name" value="MFS_1"/>
    <property type="match status" value="1"/>
</dbReference>
<dbReference type="Proteomes" id="UP000594800">
    <property type="component" value="Chromosome"/>
</dbReference>
<comment type="subcellular location">
    <subcellularLocation>
        <location evidence="10">Cell inner membrane</location>
        <topology evidence="10">Multi-pass membrane protein</topology>
    </subcellularLocation>
    <subcellularLocation>
        <location evidence="2">Cell membrane</location>
        <topology evidence="2">Multi-pass membrane protein</topology>
    </subcellularLocation>
</comment>
<evidence type="ECO:0000256" key="9">
    <source>
        <dbReference type="ARBA" id="ARBA00023136"/>
    </source>
</evidence>
<keyword evidence="9 10" id="KW-0472">Membrane</keyword>
<dbReference type="InterPro" id="IPR001958">
    <property type="entry name" value="Tet-R_TetA/multi-R_MdtG-like"/>
</dbReference>
<dbReference type="PROSITE" id="PS50850">
    <property type="entry name" value="MFS"/>
    <property type="match status" value="1"/>
</dbReference>
<dbReference type="InterPro" id="IPR005829">
    <property type="entry name" value="Sugar_transporter_CS"/>
</dbReference>
<evidence type="ECO:0000256" key="1">
    <source>
        <dbReference type="ARBA" id="ARBA00003279"/>
    </source>
</evidence>
<evidence type="ECO:0000256" key="7">
    <source>
        <dbReference type="ARBA" id="ARBA00022692"/>
    </source>
</evidence>
<dbReference type="Gene3D" id="1.20.1720.10">
    <property type="entry name" value="Multidrug resistance protein D"/>
    <property type="match status" value="1"/>
</dbReference>
<organism evidence="12 13">
    <name type="scientific">Pontivivens ytuae</name>
    <dbReference type="NCBI Taxonomy" id="2789856"/>
    <lineage>
        <taxon>Bacteria</taxon>
        <taxon>Pseudomonadati</taxon>
        <taxon>Pseudomonadota</taxon>
        <taxon>Alphaproteobacteria</taxon>
        <taxon>Rhodobacterales</taxon>
        <taxon>Paracoccaceae</taxon>
        <taxon>Pontivivens</taxon>
    </lineage>
</organism>
<keyword evidence="6" id="KW-1003">Cell membrane</keyword>
<dbReference type="InterPro" id="IPR020846">
    <property type="entry name" value="MFS_dom"/>
</dbReference>
<dbReference type="KEGG" id="poz:I0K15_03075"/>
<evidence type="ECO:0000313" key="12">
    <source>
        <dbReference type="EMBL" id="QPH54774.1"/>
    </source>
</evidence>
<keyword evidence="7 10" id="KW-0812">Transmembrane</keyword>
<feature type="transmembrane region" description="Helical" evidence="10">
    <location>
        <begin position="301"/>
        <end position="324"/>
    </location>
</feature>
<feature type="transmembrane region" description="Helical" evidence="10">
    <location>
        <begin position="243"/>
        <end position="263"/>
    </location>
</feature>
<comment type="similarity">
    <text evidence="3 10">Belongs to the major facilitator superfamily. Bcr/CmlA family.</text>
</comment>
<name>A0A7S9LT20_9RHOB</name>
<keyword evidence="10" id="KW-0997">Cell inner membrane</keyword>
<feature type="transmembrane region" description="Helical" evidence="10">
    <location>
        <begin position="41"/>
        <end position="64"/>
    </location>
</feature>
<dbReference type="PRINTS" id="PR01035">
    <property type="entry name" value="TCRTETA"/>
</dbReference>
<dbReference type="PANTHER" id="PTHR43124:SF3">
    <property type="entry name" value="CHLORAMPHENICOL EFFLUX PUMP RV0191"/>
    <property type="match status" value="1"/>
</dbReference>
<comment type="similarity">
    <text evidence="4">Belongs to the major facilitator superfamily. TCR/Tet family.</text>
</comment>
<evidence type="ECO:0000256" key="6">
    <source>
        <dbReference type="ARBA" id="ARBA00022475"/>
    </source>
</evidence>
<dbReference type="AlphaFoldDB" id="A0A7S9LT20"/>
<feature type="transmembrane region" description="Helical" evidence="10">
    <location>
        <begin position="368"/>
        <end position="386"/>
    </location>
</feature>
<dbReference type="GO" id="GO:1990961">
    <property type="term" value="P:xenobiotic detoxification by transmembrane export across the plasma membrane"/>
    <property type="evidence" value="ECO:0007669"/>
    <property type="project" value="InterPro"/>
</dbReference>
<feature type="transmembrane region" description="Helical" evidence="10">
    <location>
        <begin position="76"/>
        <end position="95"/>
    </location>
</feature>